<dbReference type="OrthoDB" id="4798537at2759"/>
<evidence type="ECO:0000313" key="2">
    <source>
        <dbReference type="Proteomes" id="UP000286134"/>
    </source>
</evidence>
<dbReference type="Proteomes" id="UP000286134">
    <property type="component" value="Unassembled WGS sequence"/>
</dbReference>
<keyword evidence="2" id="KW-1185">Reference proteome</keyword>
<evidence type="ECO:0000313" key="1">
    <source>
        <dbReference type="EMBL" id="RKF56314.1"/>
    </source>
</evidence>
<organism evidence="1 2">
    <name type="scientific">Erysiphe neolycopersici</name>
    <dbReference type="NCBI Taxonomy" id="212602"/>
    <lineage>
        <taxon>Eukaryota</taxon>
        <taxon>Fungi</taxon>
        <taxon>Dikarya</taxon>
        <taxon>Ascomycota</taxon>
        <taxon>Pezizomycotina</taxon>
        <taxon>Leotiomycetes</taxon>
        <taxon>Erysiphales</taxon>
        <taxon>Erysiphaceae</taxon>
        <taxon>Erysiphe</taxon>
    </lineage>
</organism>
<comment type="caution">
    <text evidence="1">The sequence shown here is derived from an EMBL/GenBank/DDBJ whole genome shotgun (WGS) entry which is preliminary data.</text>
</comment>
<reference evidence="1 2" key="1">
    <citation type="journal article" date="2018" name="BMC Genomics">
        <title>Comparative genome analyses reveal sequence features reflecting distinct modes of host-adaptation between dicot and monocot powdery mildew.</title>
        <authorList>
            <person name="Wu Y."/>
            <person name="Ma X."/>
            <person name="Pan Z."/>
            <person name="Kale S.D."/>
            <person name="Song Y."/>
            <person name="King H."/>
            <person name="Zhang Q."/>
            <person name="Presley C."/>
            <person name="Deng X."/>
            <person name="Wei C.I."/>
            <person name="Xiao S."/>
        </authorList>
    </citation>
    <scope>NUCLEOTIDE SEQUENCE [LARGE SCALE GENOMIC DNA]</scope>
    <source>
        <strain evidence="1">UMSG2</strain>
    </source>
</reference>
<proteinExistence type="predicted"/>
<dbReference type="EMBL" id="MCFK01008242">
    <property type="protein sequence ID" value="RKF56314.1"/>
    <property type="molecule type" value="Genomic_DNA"/>
</dbReference>
<name>A0A420HFR9_9PEZI</name>
<dbReference type="AlphaFoldDB" id="A0A420HFR9"/>
<gene>
    <name evidence="1" type="ORF">OnM2_082037</name>
</gene>
<accession>A0A420HFR9</accession>
<protein>
    <submittedName>
        <fullName evidence="1">Uncharacterized protein</fullName>
    </submittedName>
</protein>
<sequence length="548" mass="64301">MMDSIPVELLRQILAWEIQMCRCEKNAIIRLRLVCHAFDVALKPYIFKTIQLECSRFIRSASTYKHDNRMDLGQLKGFGLFTEALYLDLMVIRDPEEIESFDNTFRGMINKLPEVAELSENFRRYCMGSIYFDERDFRFVLEEVLRWTPNMCRVRVNLPFQILGCKSQTATLLFATTLECLAKRNLEHQAIQTLVVDHLTDTALISICNNPMDLANAIKVFTSVLHLCISTKIEESGPDRQDAFGRYLWFVIRKARALISLCLVGWKIKKDIRSRRHDNGIRFEIWNTRSLPFSGSDSNWRFLRYLELKRVYFRPSKFIEFMKQIKTNLKELYLVEVYLRVHHFPNDEISGLWIGKANMNKPAESIWVAEELREMEGLKLNILRATGLEYDVFEIDSQSTDAEFDFLDPLELNRSFDQRFVDTVIQGPEKMHPNLYKDDNLHENLSSLSETIVFNGHINKDYTQHSILNNSLIEKFSSTPRELRDYDAETYQRSRNTTSNFKRCIDGFFFNQNEQALRELQAIVAVADRGMNLLSEEIYRTGYEDDEN</sequence>
<dbReference type="STRING" id="212602.A0A420HFR9"/>